<evidence type="ECO:0000256" key="1">
    <source>
        <dbReference type="SAM" id="Phobius"/>
    </source>
</evidence>
<feature type="transmembrane region" description="Helical" evidence="1">
    <location>
        <begin position="312"/>
        <end position="329"/>
    </location>
</feature>
<feature type="transmembrane region" description="Helical" evidence="1">
    <location>
        <begin position="151"/>
        <end position="170"/>
    </location>
</feature>
<keyword evidence="1" id="KW-0472">Membrane</keyword>
<feature type="domain" description="DUF3592" evidence="2">
    <location>
        <begin position="66"/>
        <end position="119"/>
    </location>
</feature>
<comment type="caution">
    <text evidence="3">The sequence shown here is derived from an EMBL/GenBank/DDBJ whole genome shotgun (WGS) entry which is preliminary data.</text>
</comment>
<feature type="transmembrane region" description="Helical" evidence="1">
    <location>
        <begin position="349"/>
        <end position="366"/>
    </location>
</feature>
<dbReference type="AlphaFoldDB" id="A0A930VHM4"/>
<name>A0A930VHM4_9ACTN</name>
<dbReference type="RefSeq" id="WP_194694941.1">
    <property type="nucleotide sequence ID" value="NZ_JADKPO010000003.1"/>
</dbReference>
<evidence type="ECO:0000259" key="2">
    <source>
        <dbReference type="Pfam" id="PF12158"/>
    </source>
</evidence>
<feature type="transmembrane region" description="Helical" evidence="1">
    <location>
        <begin position="29"/>
        <end position="49"/>
    </location>
</feature>
<gene>
    <name evidence="3" type="ORF">ISU10_03275</name>
</gene>
<feature type="transmembrane region" description="Helical" evidence="1">
    <location>
        <begin position="283"/>
        <end position="300"/>
    </location>
</feature>
<evidence type="ECO:0000313" key="3">
    <source>
        <dbReference type="EMBL" id="MBF4766787.1"/>
    </source>
</evidence>
<protein>
    <recommendedName>
        <fullName evidence="2">DUF3592 domain-containing protein</fullName>
    </recommendedName>
</protein>
<keyword evidence="1" id="KW-0812">Transmembrane</keyword>
<evidence type="ECO:0000313" key="4">
    <source>
        <dbReference type="Proteomes" id="UP000660668"/>
    </source>
</evidence>
<dbReference type="InterPro" id="IPR021994">
    <property type="entry name" value="DUF3592"/>
</dbReference>
<dbReference type="EMBL" id="JADKPO010000003">
    <property type="protein sequence ID" value="MBF4766787.1"/>
    <property type="molecule type" value="Genomic_DNA"/>
</dbReference>
<reference evidence="3" key="1">
    <citation type="submission" date="2020-11" db="EMBL/GenBank/DDBJ databases">
        <title>Nocardioides cynanchi sp. nov., isolated from soil of rhizosphere of Cynanchum wilfordii.</title>
        <authorList>
            <person name="Lee J.-S."/>
            <person name="Suh M.K."/>
            <person name="Kim J.-S."/>
        </authorList>
    </citation>
    <scope>NUCLEOTIDE SEQUENCE</scope>
    <source>
        <strain evidence="3">KCTC 19276</strain>
    </source>
</reference>
<proteinExistence type="predicted"/>
<dbReference type="Pfam" id="PF12158">
    <property type="entry name" value="DUF3592"/>
    <property type="match status" value="1"/>
</dbReference>
<accession>A0A930VHM4</accession>
<organism evidence="3 4">
    <name type="scientific">Nocardioides agariphilus</name>
    <dbReference type="NCBI Taxonomy" id="433664"/>
    <lineage>
        <taxon>Bacteria</taxon>
        <taxon>Bacillati</taxon>
        <taxon>Actinomycetota</taxon>
        <taxon>Actinomycetes</taxon>
        <taxon>Propionibacteriales</taxon>
        <taxon>Nocardioidaceae</taxon>
        <taxon>Nocardioides</taxon>
    </lineage>
</organism>
<sequence>MRDATAVDRSPTKVAVDESDRPNRLRKRVTLSLLLSALALLLLSGLSLLTAPSTTVSGSVVAIGGDLAADSCYPTVAYEVDGERYRVTEHDSRLCVYHWGSDATVYYDPDDPGDARLTKYGDLPGRLAGGAMGLLLVAGGVGTRKRHVSELLTWALFLAWCALLAAFAVGSQRESDLHSLEQQISSGEVGVVEVAGGMREGSTGFATLELRWSHDGLDYYTEVAQLRGRQLDEASQSGVTGYIRGDVATYLRRGSSQLRVEPTYFVDRSGITAHVAGWRVTGGLVWFFGALFLLSVRVLVVGAEPRRGTKWAWFWLMFVLSPLAAPVFFALGRPHGPAWTKGDGRRLTGGWAFVMCLLLGSALGALA</sequence>
<keyword evidence="4" id="KW-1185">Reference proteome</keyword>
<keyword evidence="1" id="KW-1133">Transmembrane helix</keyword>
<feature type="transmembrane region" description="Helical" evidence="1">
    <location>
        <begin position="127"/>
        <end position="144"/>
    </location>
</feature>
<dbReference type="Proteomes" id="UP000660668">
    <property type="component" value="Unassembled WGS sequence"/>
</dbReference>